<evidence type="ECO:0000313" key="1">
    <source>
        <dbReference type="EMBL" id="GIU50282.1"/>
    </source>
</evidence>
<dbReference type="RefSeq" id="WP_220782553.1">
    <property type="nucleotide sequence ID" value="NZ_BPEY01000082.1"/>
</dbReference>
<sequence>MFNISYFAPLMISTYHRLSHLRATIDSLSKCELATQTQLYIFSDGARAGDEDEIESVREYLRGLIGTSAFKHVHVIERESNYGAKKNNRQGIEEVLGKHGKVIFLEDDNKVASGFLVYMNQALALYQSDSRVLSICGYTPPIADVMQSSFKSNSSDDIFAFPRFVAWGVGFWSRSYPLMQPISSTNLENLNKTINVAEFGDDLINRFRAEVNGHLDSLDTRATFYQLSNQCFSIFPKNSLVQNIGQDGSGLHSGISSKFDVALWDKQDDFNFPDNLQVCPDMQQRMSEFFSISEDDMSSEVLDNILSQIQHLGWKSVSLWGIDTMTQLMLPKLKQADIKVNYLIDSWAREDEMFQAYSVINLQDAYAYGELHIVIMSFASRFKMAEILNANYSDVQFIHFVE</sequence>
<organism evidence="1 2">
    <name type="scientific">Shewanella sairae</name>
    <dbReference type="NCBI Taxonomy" id="190310"/>
    <lineage>
        <taxon>Bacteria</taxon>
        <taxon>Pseudomonadati</taxon>
        <taxon>Pseudomonadota</taxon>
        <taxon>Gammaproteobacteria</taxon>
        <taxon>Alteromonadales</taxon>
        <taxon>Shewanellaceae</taxon>
        <taxon>Shewanella</taxon>
    </lineage>
</organism>
<dbReference type="Gene3D" id="3.90.550.10">
    <property type="entry name" value="Spore Coat Polysaccharide Biosynthesis Protein SpsA, Chain A"/>
    <property type="match status" value="1"/>
</dbReference>
<proteinExistence type="predicted"/>
<protein>
    <recommendedName>
        <fullName evidence="3">Glycosyltransferase</fullName>
    </recommendedName>
</protein>
<dbReference type="Proteomes" id="UP000887104">
    <property type="component" value="Unassembled WGS sequence"/>
</dbReference>
<gene>
    <name evidence="1" type="ORF">TUM4438_35720</name>
</gene>
<accession>A0ABQ4PNZ2</accession>
<evidence type="ECO:0008006" key="3">
    <source>
        <dbReference type="Google" id="ProtNLM"/>
    </source>
</evidence>
<name>A0ABQ4PNZ2_9GAMM</name>
<dbReference type="SUPFAM" id="SSF53448">
    <property type="entry name" value="Nucleotide-diphospho-sugar transferases"/>
    <property type="match status" value="1"/>
</dbReference>
<evidence type="ECO:0000313" key="2">
    <source>
        <dbReference type="Proteomes" id="UP000887104"/>
    </source>
</evidence>
<dbReference type="EMBL" id="BPEY01000082">
    <property type="protein sequence ID" value="GIU50282.1"/>
    <property type="molecule type" value="Genomic_DNA"/>
</dbReference>
<reference evidence="1" key="1">
    <citation type="submission" date="2021-05" db="EMBL/GenBank/DDBJ databases">
        <title>Molecular characterization for Shewanella algae harboring chromosomal blaOXA-55-like strains isolated from clinical and environment sample.</title>
        <authorList>
            <person name="Ohama Y."/>
            <person name="Aoki K."/>
            <person name="Harada S."/>
            <person name="Moriya K."/>
            <person name="Ishii Y."/>
            <person name="Tateda K."/>
        </authorList>
    </citation>
    <scope>NUCLEOTIDE SEQUENCE</scope>
    <source>
        <strain evidence="1">JCM 11563</strain>
    </source>
</reference>
<dbReference type="InterPro" id="IPR029044">
    <property type="entry name" value="Nucleotide-diphossugar_trans"/>
</dbReference>
<comment type="caution">
    <text evidence="1">The sequence shown here is derived from an EMBL/GenBank/DDBJ whole genome shotgun (WGS) entry which is preliminary data.</text>
</comment>
<keyword evidence="2" id="KW-1185">Reference proteome</keyword>